<keyword evidence="1" id="KW-0732">Signal</keyword>
<evidence type="ECO:0000256" key="1">
    <source>
        <dbReference type="SAM" id="SignalP"/>
    </source>
</evidence>
<dbReference type="Pfam" id="PF08309">
    <property type="entry name" value="LVIVD"/>
    <property type="match status" value="4"/>
</dbReference>
<reference evidence="2 3" key="1">
    <citation type="submission" date="2019-03" db="EMBL/GenBank/DDBJ databases">
        <authorList>
            <person name="Kim M.K.M."/>
        </authorList>
    </citation>
    <scope>NUCLEOTIDE SEQUENCE [LARGE SCALE GENOMIC DNA]</scope>
    <source>
        <strain evidence="2 3">17J68-15</strain>
    </source>
</reference>
<feature type="chain" id="PRO_5021016332" description="LVIVD repeat-containing protein" evidence="1">
    <location>
        <begin position="23"/>
        <end position="409"/>
    </location>
</feature>
<comment type="caution">
    <text evidence="2">The sequence shown here is derived from an EMBL/GenBank/DDBJ whole genome shotgun (WGS) entry which is preliminary data.</text>
</comment>
<dbReference type="SUPFAM" id="SSF63825">
    <property type="entry name" value="YWTD domain"/>
    <property type="match status" value="1"/>
</dbReference>
<organism evidence="2 3">
    <name type="scientific">Flaviaesturariibacter aridisoli</name>
    <dbReference type="NCBI Taxonomy" id="2545761"/>
    <lineage>
        <taxon>Bacteria</taxon>
        <taxon>Pseudomonadati</taxon>
        <taxon>Bacteroidota</taxon>
        <taxon>Chitinophagia</taxon>
        <taxon>Chitinophagales</taxon>
        <taxon>Chitinophagaceae</taxon>
        <taxon>Flaviaestuariibacter</taxon>
    </lineage>
</organism>
<sequence length="409" mass="44111">MKRLLLALLLPALLLGSCARQAGDCRTVQKIRTPYYKPRSEVRSAMHSGPARNIDQPGKLYIYGSYVFLSDVNTGIHIIDNSNPAVPVQKAFLTVAGNNDIAVQGHYLYADSWSDLVVFDLSDLNQIVAVTFLPGVFPNIGSPWNSQLNALDTSMLIAGYHVRDTVVACSSGWGMGGGPMLANASGGSASGVAGSMARFALTAGHLYTVNGNDLRAFSLANPADPQSPPPQLLNANAETVYPFGNSLFIGTTTGMHIYDISNPAHPSYLSRFDHARLCDPVITDGTDAYVTLRSGGFCLGSQNELNVLRVTDLRNPVPLRTYPLANPHGLAKDGNRLFVCDGDAGLKVYDAQNPSNLQLLETVPVKGTYDVIAQNGLLLLVAADGLYQYRYERYGAWQPLTALSRIQVY</sequence>
<feature type="signal peptide" evidence="1">
    <location>
        <begin position="1"/>
        <end position="22"/>
    </location>
</feature>
<proteinExistence type="predicted"/>
<dbReference type="PROSITE" id="PS51257">
    <property type="entry name" value="PROKAR_LIPOPROTEIN"/>
    <property type="match status" value="1"/>
</dbReference>
<name>A0A4V2WMJ7_9BACT</name>
<dbReference type="EMBL" id="SKFH01000017">
    <property type="protein sequence ID" value="TCZ70142.1"/>
    <property type="molecule type" value="Genomic_DNA"/>
</dbReference>
<dbReference type="Proteomes" id="UP000295164">
    <property type="component" value="Unassembled WGS sequence"/>
</dbReference>
<accession>A0A4V2WMJ7</accession>
<keyword evidence="3" id="KW-1185">Reference proteome</keyword>
<evidence type="ECO:0008006" key="4">
    <source>
        <dbReference type="Google" id="ProtNLM"/>
    </source>
</evidence>
<evidence type="ECO:0000313" key="2">
    <source>
        <dbReference type="EMBL" id="TCZ70142.1"/>
    </source>
</evidence>
<dbReference type="OrthoDB" id="1521841at2"/>
<dbReference type="AlphaFoldDB" id="A0A4V2WMJ7"/>
<dbReference type="RefSeq" id="WP_131852291.1">
    <property type="nucleotide sequence ID" value="NZ_SKFH01000017.1"/>
</dbReference>
<protein>
    <recommendedName>
        <fullName evidence="4">LVIVD repeat-containing protein</fullName>
    </recommendedName>
</protein>
<gene>
    <name evidence="2" type="ORF">E0486_11325</name>
</gene>
<evidence type="ECO:0000313" key="3">
    <source>
        <dbReference type="Proteomes" id="UP000295164"/>
    </source>
</evidence>
<dbReference type="InterPro" id="IPR013211">
    <property type="entry name" value="LVIVD"/>
</dbReference>